<evidence type="ECO:0000256" key="6">
    <source>
        <dbReference type="ARBA" id="ARBA00023125"/>
    </source>
</evidence>
<evidence type="ECO:0000259" key="11">
    <source>
        <dbReference type="PROSITE" id="PS51192"/>
    </source>
</evidence>
<dbReference type="SMART" id="SM00487">
    <property type="entry name" value="DEXDc"/>
    <property type="match status" value="1"/>
</dbReference>
<dbReference type="Pfam" id="PF00270">
    <property type="entry name" value="DEAD"/>
    <property type="match status" value="1"/>
</dbReference>
<dbReference type="Gene3D" id="3.40.50.300">
    <property type="entry name" value="P-loop containing nucleotide triphosphate hydrolases"/>
    <property type="match status" value="3"/>
</dbReference>
<dbReference type="Proteomes" id="UP001241747">
    <property type="component" value="Unassembled WGS sequence"/>
</dbReference>
<evidence type="ECO:0000313" key="14">
    <source>
        <dbReference type="Proteomes" id="UP001241747"/>
    </source>
</evidence>
<dbReference type="NCBIfam" id="TIGR04121">
    <property type="entry name" value="DEXH_lig_assoc"/>
    <property type="match status" value="1"/>
</dbReference>
<keyword evidence="8" id="KW-0413">Isomerase</keyword>
<gene>
    <name evidence="13" type="ORF">QOZ94_000677</name>
</gene>
<evidence type="ECO:0000256" key="5">
    <source>
        <dbReference type="ARBA" id="ARBA00022840"/>
    </source>
</evidence>
<dbReference type="EC" id="3.6.4.-" evidence="13"/>
<feature type="region of interest" description="Disordered" evidence="10">
    <location>
        <begin position="103"/>
        <end position="175"/>
    </location>
</feature>
<dbReference type="InterPro" id="IPR001650">
    <property type="entry name" value="Helicase_C-like"/>
</dbReference>
<dbReference type="Pfam" id="PF00271">
    <property type="entry name" value="Helicase_C"/>
    <property type="match status" value="1"/>
</dbReference>
<dbReference type="InterPro" id="IPR027417">
    <property type="entry name" value="P-loop_NTPase"/>
</dbReference>
<keyword evidence="1" id="KW-0547">Nucleotide-binding</keyword>
<evidence type="ECO:0000256" key="2">
    <source>
        <dbReference type="ARBA" id="ARBA00022763"/>
    </source>
</evidence>
<keyword evidence="4" id="KW-0347">Helicase</keyword>
<evidence type="ECO:0000313" key="13">
    <source>
        <dbReference type="EMBL" id="MDQ0503907.1"/>
    </source>
</evidence>
<feature type="domain" description="Helicase ATP-binding" evidence="11">
    <location>
        <begin position="66"/>
        <end position="358"/>
    </location>
</feature>
<evidence type="ECO:0000256" key="10">
    <source>
        <dbReference type="SAM" id="MobiDB-lite"/>
    </source>
</evidence>
<dbReference type="InterPro" id="IPR052511">
    <property type="entry name" value="ATP-dep_Helicase"/>
</dbReference>
<feature type="domain" description="Helicase C-terminal" evidence="12">
    <location>
        <begin position="397"/>
        <end position="547"/>
    </location>
</feature>
<evidence type="ECO:0000256" key="3">
    <source>
        <dbReference type="ARBA" id="ARBA00022801"/>
    </source>
</evidence>
<dbReference type="GO" id="GO:0016787">
    <property type="term" value="F:hydrolase activity"/>
    <property type="evidence" value="ECO:0007669"/>
    <property type="project" value="UniProtKB-KW"/>
</dbReference>
<evidence type="ECO:0000256" key="8">
    <source>
        <dbReference type="ARBA" id="ARBA00023235"/>
    </source>
</evidence>
<evidence type="ECO:0000256" key="7">
    <source>
        <dbReference type="ARBA" id="ARBA00023204"/>
    </source>
</evidence>
<dbReference type="Pfam" id="PF19306">
    <property type="entry name" value="WHD_Lhr"/>
    <property type="match status" value="1"/>
</dbReference>
<dbReference type="InterPro" id="IPR026362">
    <property type="entry name" value="DEXH_lig_assoc"/>
</dbReference>
<proteinExistence type="inferred from homology"/>
<keyword evidence="2" id="KW-0227">DNA damage</keyword>
<keyword evidence="14" id="KW-1185">Reference proteome</keyword>
<feature type="region of interest" description="Disordered" evidence="10">
    <location>
        <begin position="250"/>
        <end position="272"/>
    </location>
</feature>
<dbReference type="InterPro" id="IPR011545">
    <property type="entry name" value="DEAD/DEAH_box_helicase_dom"/>
</dbReference>
<dbReference type="InterPro" id="IPR013701">
    <property type="entry name" value="Lhr-like_DEAD/DEAH_assoc"/>
</dbReference>
<evidence type="ECO:0000256" key="9">
    <source>
        <dbReference type="ARBA" id="ARBA00093467"/>
    </source>
</evidence>
<dbReference type="PANTHER" id="PTHR47962:SF3">
    <property type="entry name" value="LARGE ATP-DEPENDENT HELICASE-RELATED PROTEIN"/>
    <property type="match status" value="1"/>
</dbReference>
<comment type="caution">
    <text evidence="13">The sequence shown here is derived from an EMBL/GenBank/DDBJ whole genome shotgun (WGS) entry which is preliminary data.</text>
</comment>
<name>A0ABU0L9U2_XANAG</name>
<dbReference type="SMART" id="SM00490">
    <property type="entry name" value="HELICc"/>
    <property type="match status" value="1"/>
</dbReference>
<sequence length="984" mass="105720">MIRNASPSNTEAPTPEAPGAESARAKAPRRKARKGAAPQAEALPETFRRWFAARGWAPRAHQLDLLAAARAGRSVLLIAPTGAGKTLAGFLPTLVELAEGRPSRMATTAHARARGPGEDAAAEGGERPGPATSPTASRSQDGTTSPPGTKSATGIKSRPGIASPDPARSKANGRAERITEPAAALPPHGADADAARPDALAPSAAPFARWTEQARVSPLHTLYISPLKALAVDIARNLEAPIAEMELPIRVETRTGDTPASRRQRQRRDPPDILLTTPEQISLLLASKDAETLFSGLKRVVLDELHALVTSKRGDLLALALARLRALAPGLQCVGLSATVAEPDDLRRYLVPQSDPGKTGGTPRADLVVAHGGAAPDIAMLDTAAPMPWASHMALHAVPDIYAAVRASGLSLVFVNTRRQAEFLFQELWRINDDNLPIALHHGSLAVDQRRKVEAAMAAGRLKAVVATSSLDLGIDWGNVDLVINVGAPKGSSRLMQRIGRANHRLDEPSRAVLVPANRFEVLECHAALEAVRAGAQDTPPERTGALDVLAQHVLGMACAAPFDADALFAEVTTAAPYRALSRADFDAALDFVATGGYALRAYERFAKIRRTRDGLWRVANPMVAQAYRLNIGTIVESPMIKVRLVSARGAARSGVAGRVRWGGRVLGEVEEYFVESLVAGDTFVFAGEILRFEAMVEDEIYVSRASAKEPKVPAYAGGKFPLSTFLAAGVRALLAAPERWASLPPQVAEWLELQRARSRLPGRNDLLVETFERAARHYLVTYPFEGRLAHQTLGMLLTRRLERAGLKPLGFTANDYALGIYGVGDLGHAITQGRLSLADLFDADMLGDDLESWLDESSLMKRTFRYCAVIAGLIERRFPGKEKSARQVTISTDLVYDVLRRHQSDHMLLRAARADAATGLLDVKRLAEMLARIKGRIVHQPLARVSPLSVPVLLEIGREGVGGDAEEALLAEAEDELVRAATN</sequence>
<dbReference type="SUPFAM" id="SSF52540">
    <property type="entry name" value="P-loop containing nucleoside triphosphate hydrolases"/>
    <property type="match status" value="2"/>
</dbReference>
<evidence type="ECO:0000256" key="1">
    <source>
        <dbReference type="ARBA" id="ARBA00022741"/>
    </source>
</evidence>
<dbReference type="InterPro" id="IPR045628">
    <property type="entry name" value="Lhr_WH_dom"/>
</dbReference>
<dbReference type="RefSeq" id="WP_237344785.1">
    <property type="nucleotide sequence ID" value="NZ_JABWGX010000006.1"/>
</dbReference>
<comment type="similarity">
    <text evidence="9">Belongs to the Lhr helicase family. Lhr-Core subfamily.</text>
</comment>
<keyword evidence="3 13" id="KW-0378">Hydrolase</keyword>
<dbReference type="Pfam" id="PF08494">
    <property type="entry name" value="DEAD_assoc"/>
    <property type="match status" value="1"/>
</dbReference>
<organism evidence="13 14">
    <name type="scientific">Xanthobacter agilis</name>
    <dbReference type="NCBI Taxonomy" id="47492"/>
    <lineage>
        <taxon>Bacteria</taxon>
        <taxon>Pseudomonadati</taxon>
        <taxon>Pseudomonadota</taxon>
        <taxon>Alphaproteobacteria</taxon>
        <taxon>Hyphomicrobiales</taxon>
        <taxon>Xanthobacteraceae</taxon>
        <taxon>Xanthobacter</taxon>
    </lineage>
</organism>
<feature type="region of interest" description="Disordered" evidence="10">
    <location>
        <begin position="1"/>
        <end position="44"/>
    </location>
</feature>
<feature type="compositionally biased region" description="Polar residues" evidence="10">
    <location>
        <begin position="1"/>
        <end position="12"/>
    </location>
</feature>
<evidence type="ECO:0000256" key="4">
    <source>
        <dbReference type="ARBA" id="ARBA00022806"/>
    </source>
</evidence>
<dbReference type="PROSITE" id="PS51194">
    <property type="entry name" value="HELICASE_CTER"/>
    <property type="match status" value="1"/>
</dbReference>
<keyword evidence="6" id="KW-0238">DNA-binding</keyword>
<dbReference type="PIRSF" id="PIRSF037307">
    <property type="entry name" value="Lhr-like_helic_prd"/>
    <property type="match status" value="1"/>
</dbReference>
<keyword evidence="5" id="KW-0067">ATP-binding</keyword>
<keyword evidence="7" id="KW-0234">DNA repair</keyword>
<dbReference type="EMBL" id="JAUSVY010000001">
    <property type="protein sequence ID" value="MDQ0503907.1"/>
    <property type="molecule type" value="Genomic_DNA"/>
</dbReference>
<accession>A0ABU0L9U2</accession>
<dbReference type="PANTHER" id="PTHR47962">
    <property type="entry name" value="ATP-DEPENDENT HELICASE LHR-RELATED-RELATED"/>
    <property type="match status" value="1"/>
</dbReference>
<evidence type="ECO:0000259" key="12">
    <source>
        <dbReference type="PROSITE" id="PS51194"/>
    </source>
</evidence>
<dbReference type="InterPro" id="IPR017170">
    <property type="entry name" value="Lhr-like"/>
</dbReference>
<dbReference type="PROSITE" id="PS51192">
    <property type="entry name" value="HELICASE_ATP_BIND_1"/>
    <property type="match status" value="1"/>
</dbReference>
<feature type="compositionally biased region" description="Polar residues" evidence="10">
    <location>
        <begin position="132"/>
        <end position="154"/>
    </location>
</feature>
<protein>
    <submittedName>
        <fullName evidence="13">ATP-dependent Lhr-like helicase</fullName>
        <ecNumber evidence="13">3.6.4.-</ecNumber>
    </submittedName>
</protein>
<dbReference type="InterPro" id="IPR014001">
    <property type="entry name" value="Helicase_ATP-bd"/>
</dbReference>
<reference evidence="13 14" key="1">
    <citation type="submission" date="2023-07" db="EMBL/GenBank/DDBJ databases">
        <title>Genomic Encyclopedia of Type Strains, Phase IV (KMG-IV): sequencing the most valuable type-strain genomes for metagenomic binning, comparative biology and taxonomic classification.</title>
        <authorList>
            <person name="Goeker M."/>
        </authorList>
    </citation>
    <scope>NUCLEOTIDE SEQUENCE [LARGE SCALE GENOMIC DNA]</scope>
    <source>
        <strain evidence="13 14">DSM 3770</strain>
    </source>
</reference>